<evidence type="ECO:0000259" key="9">
    <source>
        <dbReference type="PROSITE" id="PS50928"/>
    </source>
</evidence>
<dbReference type="PANTHER" id="PTHR42929">
    <property type="entry name" value="INNER MEMBRANE ABC TRANSPORTER PERMEASE PROTEIN YDCU-RELATED-RELATED"/>
    <property type="match status" value="1"/>
</dbReference>
<comment type="similarity">
    <text evidence="2">Belongs to the binding-protein-dependent transport system permease family. CysTW subfamily.</text>
</comment>
<evidence type="ECO:0000256" key="7">
    <source>
        <dbReference type="ARBA" id="ARBA00023136"/>
    </source>
</evidence>
<feature type="domain" description="ABC transmembrane type-1" evidence="9">
    <location>
        <begin position="96"/>
        <end position="302"/>
    </location>
</feature>
<comment type="caution">
    <text evidence="10">The sequence shown here is derived from an EMBL/GenBank/DDBJ whole genome shotgun (WGS) entry which is preliminary data.</text>
</comment>
<dbReference type="GO" id="GO:0005886">
    <property type="term" value="C:plasma membrane"/>
    <property type="evidence" value="ECO:0007669"/>
    <property type="project" value="UniProtKB-SubCell"/>
</dbReference>
<feature type="transmembrane region" description="Helical" evidence="8">
    <location>
        <begin position="281"/>
        <end position="305"/>
    </location>
</feature>
<keyword evidence="6 8" id="KW-1133">Transmembrane helix</keyword>
<evidence type="ECO:0000256" key="3">
    <source>
        <dbReference type="ARBA" id="ARBA00022448"/>
    </source>
</evidence>
<evidence type="ECO:0000256" key="8">
    <source>
        <dbReference type="RuleBase" id="RU363032"/>
    </source>
</evidence>
<dbReference type="InterPro" id="IPR035906">
    <property type="entry name" value="MetI-like_sf"/>
</dbReference>
<keyword evidence="4" id="KW-1003">Cell membrane</keyword>
<dbReference type="AlphaFoldDB" id="A0A1W9HX67"/>
<evidence type="ECO:0000313" key="10">
    <source>
        <dbReference type="EMBL" id="OQW51814.1"/>
    </source>
</evidence>
<dbReference type="Gene3D" id="1.10.3720.10">
    <property type="entry name" value="MetI-like"/>
    <property type="match status" value="1"/>
</dbReference>
<dbReference type="PANTHER" id="PTHR42929:SF3">
    <property type="entry name" value="PUTRESCINE TRANSPORT SYSTEM PERMEASE PROTEIN POTH"/>
    <property type="match status" value="1"/>
</dbReference>
<keyword evidence="7 8" id="KW-0472">Membrane</keyword>
<keyword evidence="3 8" id="KW-0813">Transport</keyword>
<dbReference type="RefSeq" id="WP_376802184.1">
    <property type="nucleotide sequence ID" value="NZ_DBNB01000034.1"/>
</dbReference>
<dbReference type="SUPFAM" id="SSF161098">
    <property type="entry name" value="MetI-like"/>
    <property type="match status" value="1"/>
</dbReference>
<evidence type="ECO:0000256" key="2">
    <source>
        <dbReference type="ARBA" id="ARBA00007069"/>
    </source>
</evidence>
<evidence type="ECO:0000256" key="1">
    <source>
        <dbReference type="ARBA" id="ARBA00004651"/>
    </source>
</evidence>
<dbReference type="InterPro" id="IPR000515">
    <property type="entry name" value="MetI-like"/>
</dbReference>
<sequence length="311" mass="33876">MIIDQPSQAVVGRSAPASSGRGRRRLILALPLLWGIVVCVVPLAIIIRLSLSRAAQAQPPYRPLFEGIARWPEFLSALTLDNYRLLASDDLYLSVVISSLRIAAIATLLTLLVAYPLSYAIARAGRRTQGLLLLLVMVPFWTSFLIRVYAWLVILKPEGLLNTALLALGLATEPLDLINREEAVILGIVYSYLPFMVLPIYTALERIDPRLLEAAGDLGAPPWRAFLAVTLPLSLPGIFAGMLLVFIPATGEFVIPDLLGGPDTLMIGHVLWVEFFANRDWPLAAALALVLLALACLPVVAAAVLRRHKTP</sequence>
<evidence type="ECO:0000256" key="6">
    <source>
        <dbReference type="ARBA" id="ARBA00022989"/>
    </source>
</evidence>
<dbReference type="CDD" id="cd06261">
    <property type="entry name" value="TM_PBP2"/>
    <property type="match status" value="1"/>
</dbReference>
<feature type="transmembrane region" description="Helical" evidence="8">
    <location>
        <begin position="225"/>
        <end position="249"/>
    </location>
</feature>
<feature type="transmembrane region" description="Helical" evidence="8">
    <location>
        <begin position="183"/>
        <end position="204"/>
    </location>
</feature>
<organism evidence="10 11">
    <name type="scientific">Candidatus Raskinella chloraquaticus</name>
    <dbReference type="NCBI Taxonomy" id="1951219"/>
    <lineage>
        <taxon>Bacteria</taxon>
        <taxon>Pseudomonadati</taxon>
        <taxon>Pseudomonadota</taxon>
        <taxon>Alphaproteobacteria</taxon>
        <taxon>Hyphomicrobiales</taxon>
        <taxon>Phreatobacteraceae</taxon>
        <taxon>Candidatus Raskinella</taxon>
    </lineage>
</organism>
<comment type="subcellular location">
    <subcellularLocation>
        <location evidence="1 8">Cell membrane</location>
        <topology evidence="1 8">Multi-pass membrane protein</topology>
    </subcellularLocation>
</comment>
<feature type="transmembrane region" description="Helical" evidence="8">
    <location>
        <begin position="91"/>
        <end position="118"/>
    </location>
</feature>
<evidence type="ECO:0000256" key="5">
    <source>
        <dbReference type="ARBA" id="ARBA00022692"/>
    </source>
</evidence>
<reference evidence="10 11" key="1">
    <citation type="journal article" date="2017" name="Water Res.">
        <title>Comammox in drinking water systems.</title>
        <authorList>
            <person name="Wang Y."/>
            <person name="Ma L."/>
            <person name="Mao Y."/>
            <person name="Jiang X."/>
            <person name="Xia Y."/>
            <person name="Yu K."/>
            <person name="Li B."/>
            <person name="Zhang T."/>
        </authorList>
    </citation>
    <scope>NUCLEOTIDE SEQUENCE [LARGE SCALE GENOMIC DNA]</scope>
    <source>
        <strain evidence="10">SG_bin8</strain>
    </source>
</reference>
<proteinExistence type="inferred from homology"/>
<dbReference type="Proteomes" id="UP000192872">
    <property type="component" value="Unassembled WGS sequence"/>
</dbReference>
<dbReference type="Pfam" id="PF00528">
    <property type="entry name" value="BPD_transp_1"/>
    <property type="match status" value="1"/>
</dbReference>
<dbReference type="STRING" id="1827387.A4S15_10080"/>
<feature type="transmembrane region" description="Helical" evidence="8">
    <location>
        <begin position="26"/>
        <end position="51"/>
    </location>
</feature>
<accession>A0A1W9HX67</accession>
<keyword evidence="5 8" id="KW-0812">Transmembrane</keyword>
<dbReference type="EMBL" id="LWDL01000017">
    <property type="protein sequence ID" value="OQW51814.1"/>
    <property type="molecule type" value="Genomic_DNA"/>
</dbReference>
<protein>
    <submittedName>
        <fullName evidence="10">Putrescine/spermidine ABC transporter permease</fullName>
    </submittedName>
</protein>
<dbReference type="GO" id="GO:0055085">
    <property type="term" value="P:transmembrane transport"/>
    <property type="evidence" value="ECO:0007669"/>
    <property type="project" value="InterPro"/>
</dbReference>
<evidence type="ECO:0000313" key="11">
    <source>
        <dbReference type="Proteomes" id="UP000192872"/>
    </source>
</evidence>
<gene>
    <name evidence="10" type="ORF">A4S15_10080</name>
</gene>
<dbReference type="PROSITE" id="PS50928">
    <property type="entry name" value="ABC_TM1"/>
    <property type="match status" value="1"/>
</dbReference>
<name>A0A1W9HX67_9HYPH</name>
<evidence type="ECO:0000256" key="4">
    <source>
        <dbReference type="ARBA" id="ARBA00022475"/>
    </source>
</evidence>
<feature type="transmembrane region" description="Helical" evidence="8">
    <location>
        <begin position="130"/>
        <end position="152"/>
    </location>
</feature>